<feature type="transmembrane region" description="Helical" evidence="6">
    <location>
        <begin position="153"/>
        <end position="172"/>
    </location>
</feature>
<feature type="transmembrane region" description="Helical" evidence="6">
    <location>
        <begin position="226"/>
        <end position="247"/>
    </location>
</feature>
<protein>
    <recommendedName>
        <fullName evidence="6">Copper resistance protein D</fullName>
    </recommendedName>
</protein>
<feature type="domain" description="Copper resistance protein D" evidence="7">
    <location>
        <begin position="186"/>
        <end position="282"/>
    </location>
</feature>
<reference evidence="8 9" key="1">
    <citation type="submission" date="2018-06" db="EMBL/GenBank/DDBJ databases">
        <authorList>
            <consortium name="Pathogen Informatics"/>
            <person name="Doyle S."/>
        </authorList>
    </citation>
    <scope>NUCLEOTIDE SEQUENCE [LARGE SCALE GENOMIC DNA]</scope>
    <source>
        <strain evidence="8 9">NCTC11967</strain>
    </source>
</reference>
<keyword evidence="4 6" id="KW-1133">Transmembrane helix</keyword>
<dbReference type="Proteomes" id="UP000251313">
    <property type="component" value="Unassembled WGS sequence"/>
</dbReference>
<organism evidence="8 9">
    <name type="scientific">Yokenella regensburgei</name>
    <dbReference type="NCBI Taxonomy" id="158877"/>
    <lineage>
        <taxon>Bacteria</taxon>
        <taxon>Pseudomonadati</taxon>
        <taxon>Pseudomonadota</taxon>
        <taxon>Gammaproteobacteria</taxon>
        <taxon>Enterobacterales</taxon>
        <taxon>Enterobacteriaceae</taxon>
        <taxon>Yokenella</taxon>
    </lineage>
</organism>
<evidence type="ECO:0000256" key="2">
    <source>
        <dbReference type="ARBA" id="ARBA00022475"/>
    </source>
</evidence>
<gene>
    <name evidence="8" type="primary">yebZ</name>
    <name evidence="8" type="ORF">NCTC11967_04234</name>
</gene>
<evidence type="ECO:0000259" key="7">
    <source>
        <dbReference type="Pfam" id="PF05425"/>
    </source>
</evidence>
<evidence type="ECO:0000256" key="5">
    <source>
        <dbReference type="ARBA" id="ARBA00023136"/>
    </source>
</evidence>
<feature type="transmembrane region" description="Helical" evidence="6">
    <location>
        <begin position="115"/>
        <end position="133"/>
    </location>
</feature>
<accession>A0AB38G0J4</accession>
<dbReference type="RefSeq" id="WP_006820392.1">
    <property type="nucleotide sequence ID" value="NZ_CABKQJ010000016.1"/>
</dbReference>
<dbReference type="InterPro" id="IPR047689">
    <property type="entry name" value="CopD"/>
</dbReference>
<comment type="similarity">
    <text evidence="6">Belongs to the CopD family.</text>
</comment>
<dbReference type="GO" id="GO:0006825">
    <property type="term" value="P:copper ion transport"/>
    <property type="evidence" value="ECO:0007669"/>
    <property type="project" value="InterPro"/>
</dbReference>
<dbReference type="GO" id="GO:0005886">
    <property type="term" value="C:plasma membrane"/>
    <property type="evidence" value="ECO:0007669"/>
    <property type="project" value="UniProtKB-SubCell"/>
</dbReference>
<feature type="transmembrane region" description="Helical" evidence="6">
    <location>
        <begin position="49"/>
        <end position="69"/>
    </location>
</feature>
<feature type="transmembrane region" description="Helical" evidence="6">
    <location>
        <begin position="268"/>
        <end position="286"/>
    </location>
</feature>
<comment type="subcellular location">
    <subcellularLocation>
        <location evidence="6">Cell inner membrane</location>
        <topology evidence="6">Multi-pass membrane protein</topology>
    </subcellularLocation>
    <subcellularLocation>
        <location evidence="1">Cell membrane</location>
        <topology evidence="1">Multi-pass membrane protein</topology>
    </subcellularLocation>
</comment>
<keyword evidence="6" id="KW-0997">Cell inner membrane</keyword>
<feature type="transmembrane region" description="Helical" evidence="6">
    <location>
        <begin position="6"/>
        <end position="29"/>
    </location>
</feature>
<evidence type="ECO:0000256" key="6">
    <source>
        <dbReference type="RuleBase" id="RU369037"/>
    </source>
</evidence>
<dbReference type="GO" id="GO:0046688">
    <property type="term" value="P:response to copper ion"/>
    <property type="evidence" value="ECO:0007669"/>
    <property type="project" value="UniProtKB-UniRule"/>
</dbReference>
<name>A0AB38G0J4_9ENTR</name>
<evidence type="ECO:0000256" key="4">
    <source>
        <dbReference type="ARBA" id="ARBA00022989"/>
    </source>
</evidence>
<evidence type="ECO:0000256" key="3">
    <source>
        <dbReference type="ARBA" id="ARBA00022692"/>
    </source>
</evidence>
<dbReference type="PANTHER" id="PTHR34820">
    <property type="entry name" value="INNER MEMBRANE PROTEIN YEBZ"/>
    <property type="match status" value="1"/>
</dbReference>
<dbReference type="PANTHER" id="PTHR34820:SF4">
    <property type="entry name" value="INNER MEMBRANE PROTEIN YEBZ"/>
    <property type="match status" value="1"/>
</dbReference>
<keyword evidence="5 6" id="KW-0472">Membrane</keyword>
<comment type="caution">
    <text evidence="8">The sequence shown here is derived from an EMBL/GenBank/DDBJ whole genome shotgun (WGS) entry which is preliminary data.</text>
</comment>
<dbReference type="Pfam" id="PF05425">
    <property type="entry name" value="CopD"/>
    <property type="match status" value="1"/>
</dbReference>
<evidence type="ECO:0000313" key="9">
    <source>
        <dbReference type="Proteomes" id="UP000251313"/>
    </source>
</evidence>
<keyword evidence="6" id="KW-0186">Copper</keyword>
<dbReference type="InterPro" id="IPR032694">
    <property type="entry name" value="CopC/D"/>
</dbReference>
<feature type="transmembrane region" description="Helical" evidence="6">
    <location>
        <begin position="193"/>
        <end position="214"/>
    </location>
</feature>
<dbReference type="InterPro" id="IPR008457">
    <property type="entry name" value="Cu-R_CopD_dom"/>
</dbReference>
<dbReference type="NCBIfam" id="NF033808">
    <property type="entry name" value="copper_CopD"/>
    <property type="match status" value="1"/>
</dbReference>
<evidence type="ECO:0000313" key="8">
    <source>
        <dbReference type="EMBL" id="SQA65208.1"/>
    </source>
</evidence>
<keyword evidence="3 6" id="KW-0812">Transmembrane</keyword>
<dbReference type="EMBL" id="UAVL01000020">
    <property type="protein sequence ID" value="SQA65208.1"/>
    <property type="molecule type" value="Genomic_DNA"/>
</dbReference>
<feature type="transmembrane region" description="Helical" evidence="6">
    <location>
        <begin position="81"/>
        <end position="103"/>
    </location>
</feature>
<dbReference type="AlphaFoldDB" id="A0AB38G0J4"/>
<proteinExistence type="inferred from homology"/>
<comment type="function">
    <text evidence="6">Involved in copper resistance.</text>
</comment>
<evidence type="ECO:0000256" key="1">
    <source>
        <dbReference type="ARBA" id="ARBA00004651"/>
    </source>
</evidence>
<keyword evidence="2 6" id="KW-1003">Cell membrane</keyword>
<sequence>MLTSLWIGLRFVHFVSLMAAFGGALYSGWWAPVSLRRLLSHRYQGMMRLSLFVSAISALLMMMVQGGMMGDGWGDVVQPDIWLAVAGTRFGAIWVWQIALAWLSIAVLLLRPHRVMPVLLILLCIQLILQASIGHAAMREGLPGTLQRLNHALHLLFAATWFGGLLPFLYCLRLAQGRWRQQAIYTMMRFSRYGHLAVGGVIATGIINALLIQGSLIGDSAWGTMLLVKCALVALMVVIALMNRYVLVPRFASNPQHAQQIFIRTTQAEILLGVLVLLAVSLFATWEPF</sequence>